<gene>
    <name evidence="1" type="ordered locus">PST_0748</name>
</gene>
<organism evidence="1 2">
    <name type="scientific">Stutzerimonas stutzeri (strain A1501)</name>
    <name type="common">Pseudomonas stutzeri</name>
    <dbReference type="NCBI Taxonomy" id="379731"/>
    <lineage>
        <taxon>Bacteria</taxon>
        <taxon>Pseudomonadati</taxon>
        <taxon>Pseudomonadota</taxon>
        <taxon>Gammaproteobacteria</taxon>
        <taxon>Pseudomonadales</taxon>
        <taxon>Pseudomonadaceae</taxon>
        <taxon>Stutzerimonas</taxon>
    </lineage>
</organism>
<dbReference type="HOGENOM" id="CLU_1244469_0_0_6"/>
<name>A4VHK2_STUS1</name>
<dbReference type="eggNOG" id="ENOG50342EZ">
    <property type="taxonomic scope" value="Bacteria"/>
</dbReference>
<accession>A4VHK2</accession>
<dbReference type="AlphaFoldDB" id="A4VHK2"/>
<proteinExistence type="predicted"/>
<protein>
    <submittedName>
        <fullName evidence="1">Uncharacterized protein</fullName>
    </submittedName>
</protein>
<dbReference type="EMBL" id="CP000304">
    <property type="protein sequence ID" value="ABP78453.1"/>
    <property type="molecule type" value="Genomic_DNA"/>
</dbReference>
<reference evidence="1 2" key="1">
    <citation type="journal article" date="2008" name="Proc. Natl. Acad. Sci. U.S.A.">
        <title>Nitrogen fixation island and rhizosphere competence traits in the genome of root-associated Pseudomonas stutzeri A1501.</title>
        <authorList>
            <person name="Yan Y."/>
            <person name="Yang J."/>
            <person name="Dou Y."/>
            <person name="Chen M."/>
            <person name="Ping S."/>
            <person name="Peng J."/>
            <person name="Lu W."/>
            <person name="Zhang W."/>
            <person name="Yao Z."/>
            <person name="Li H."/>
            <person name="Liu W."/>
            <person name="He S."/>
            <person name="Geng L."/>
            <person name="Zhang X."/>
            <person name="Yang F."/>
            <person name="Yu H."/>
            <person name="Zhan Y."/>
            <person name="Li D."/>
            <person name="Lin Z."/>
            <person name="Wang Y."/>
            <person name="Elmerich C."/>
            <person name="Lin M."/>
            <person name="Jin Q."/>
        </authorList>
    </citation>
    <scope>NUCLEOTIDE SEQUENCE [LARGE SCALE GENOMIC DNA]</scope>
    <source>
        <strain evidence="1 2">A1501</strain>
    </source>
</reference>
<evidence type="ECO:0000313" key="2">
    <source>
        <dbReference type="Proteomes" id="UP000000233"/>
    </source>
</evidence>
<dbReference type="KEGG" id="psa:PST_0748"/>
<evidence type="ECO:0000313" key="1">
    <source>
        <dbReference type="EMBL" id="ABP78453.1"/>
    </source>
</evidence>
<keyword evidence="2" id="KW-1185">Reference proteome</keyword>
<sequence length="222" mass="24051">MTRTGGEPGGSAGAEHHHGLAFDVDETLRLQALQHAADHFAGATNNATDFLTGDLDLHAVRMGHRVGLLAQIQQRTRDAAGNVEKGQVSDLARGVAQAFGHLAAEGIENVRILLGQLAEFRVAQLGHFALGFCADPSATFLVRTFLFEKPHLSEKVARVQVSDDHLAAVIILDKDGDRAFDNEKKRLATVASVNDRAFCRVPPSMAVREQLVDILYLDLGRE</sequence>
<dbReference type="Proteomes" id="UP000000233">
    <property type="component" value="Chromosome"/>
</dbReference>